<dbReference type="NCBIfam" id="TIGR01804">
    <property type="entry name" value="BADH"/>
    <property type="match status" value="1"/>
</dbReference>
<comment type="caution">
    <text evidence="12">The sequence shown here is derived from an EMBL/GenBank/DDBJ whole genome shotgun (WGS) entry which is preliminary data.</text>
</comment>
<dbReference type="Gene3D" id="3.40.605.10">
    <property type="entry name" value="Aldehyde Dehydrogenase, Chain A, domain 1"/>
    <property type="match status" value="1"/>
</dbReference>
<evidence type="ECO:0000256" key="4">
    <source>
        <dbReference type="ARBA" id="ARBA00022958"/>
    </source>
</evidence>
<dbReference type="GO" id="GO:0019285">
    <property type="term" value="P:glycine betaine biosynthetic process from choline"/>
    <property type="evidence" value="ECO:0007669"/>
    <property type="project" value="InterPro"/>
</dbReference>
<evidence type="ECO:0000256" key="2">
    <source>
        <dbReference type="ARBA" id="ARBA00022723"/>
    </source>
</evidence>
<dbReference type="InterPro" id="IPR011264">
    <property type="entry name" value="BADH"/>
</dbReference>
<dbReference type="NCBIfam" id="NF009725">
    <property type="entry name" value="PRK13252.1"/>
    <property type="match status" value="1"/>
</dbReference>
<evidence type="ECO:0000256" key="9">
    <source>
        <dbReference type="PROSITE-ProRule" id="PRU10007"/>
    </source>
</evidence>
<keyword evidence="7" id="KW-0558">Oxidation</keyword>
<dbReference type="InterPro" id="IPR016160">
    <property type="entry name" value="Ald_DH_CS_CYS"/>
</dbReference>
<dbReference type="EC" id="1.2.1.8" evidence="8"/>
<evidence type="ECO:0000313" key="13">
    <source>
        <dbReference type="Proteomes" id="UP000295043"/>
    </source>
</evidence>
<evidence type="ECO:0000313" key="12">
    <source>
        <dbReference type="EMBL" id="TCN20370.1"/>
    </source>
</evidence>
<sequence>MKFQPTASHFINGEYLESANGKAIDVVYPATGEKIASLQAATPDVIEKALRSAAAAQKKWGAMTGTERGRVLRRTADILRERNRELSEIETHDTGKPIQETLVADASAGADALDYFGGLAASLTGEYIALANGDFAYTIPEPLGVCVGIGAWNYPIQIACLKAAPALACGNAMIFKPSDTTPLSPLKLAEAFVEAGAPKGIFNVVQGFGDVGAALVADPRVAKVSLTGSVPTGRKVYAAAAEGMKHVTMELGGKSPLIVFDDADIENSVSGAILGNFFSSGQVCSNGTRVFVQKRIKGAFLDRLCTRLASVKIGDPMDPEVNFGPLVSQRQLEIVKAYIAKGLAEGARLVHGGTQLERPGFYLQPTVFADVRDEMTIAREEIFGPVMSVLDFETEEEVIARANSTEFGLAAGVFTHDLTRAHRVARQFEAGTCYINTYNVAPVEAPFGGSKLSGVGRENSKLALQHYTDMKTVYVSVNELQAPY</sequence>
<dbReference type="PROSITE" id="PS00687">
    <property type="entry name" value="ALDEHYDE_DEHYDR_GLU"/>
    <property type="match status" value="1"/>
</dbReference>
<gene>
    <name evidence="12" type="ORF">EV184_12851</name>
</gene>
<dbReference type="InterPro" id="IPR016162">
    <property type="entry name" value="Ald_DH_N"/>
</dbReference>
<organism evidence="12 13">
    <name type="scientific">Sinorhizobium americanum</name>
    <dbReference type="NCBI Taxonomy" id="194963"/>
    <lineage>
        <taxon>Bacteria</taxon>
        <taxon>Pseudomonadati</taxon>
        <taxon>Pseudomonadota</taxon>
        <taxon>Alphaproteobacteria</taxon>
        <taxon>Hyphomicrobiales</taxon>
        <taxon>Rhizobiaceae</taxon>
        <taxon>Sinorhizobium/Ensifer group</taxon>
        <taxon>Sinorhizobium</taxon>
    </lineage>
</organism>
<name>A0A4V2RCC9_9HYPH</name>
<evidence type="ECO:0000256" key="10">
    <source>
        <dbReference type="RuleBase" id="RU003345"/>
    </source>
</evidence>
<dbReference type="Proteomes" id="UP000295043">
    <property type="component" value="Unassembled WGS sequence"/>
</dbReference>
<protein>
    <recommendedName>
        <fullName evidence="8">Betaine-aldehyde dehydrogenase</fullName>
        <ecNumber evidence="8">1.2.1.8</ecNumber>
    </recommendedName>
</protein>
<keyword evidence="6" id="KW-0520">NAD</keyword>
<dbReference type="EMBL" id="SLVU01000028">
    <property type="protein sequence ID" value="TCN20370.1"/>
    <property type="molecule type" value="Genomic_DNA"/>
</dbReference>
<evidence type="ECO:0000256" key="6">
    <source>
        <dbReference type="ARBA" id="ARBA00023027"/>
    </source>
</evidence>
<accession>A0A4V2RCC9</accession>
<keyword evidence="2" id="KW-0479">Metal-binding</keyword>
<keyword evidence="4" id="KW-0630">Potassium</keyword>
<dbReference type="FunFam" id="3.40.309.10:FF:000012">
    <property type="entry name" value="Betaine aldehyde dehydrogenase"/>
    <property type="match status" value="1"/>
</dbReference>
<dbReference type="Gene3D" id="3.40.309.10">
    <property type="entry name" value="Aldehyde Dehydrogenase, Chain A, domain 2"/>
    <property type="match status" value="1"/>
</dbReference>
<dbReference type="PROSITE" id="PS00070">
    <property type="entry name" value="ALDEHYDE_DEHYDR_CYS"/>
    <property type="match status" value="1"/>
</dbReference>
<evidence type="ECO:0000259" key="11">
    <source>
        <dbReference type="Pfam" id="PF00171"/>
    </source>
</evidence>
<keyword evidence="5 10" id="KW-0560">Oxidoreductase</keyword>
<dbReference type="GO" id="GO:0008802">
    <property type="term" value="F:betaine-aldehyde dehydrogenase (NAD+) activity"/>
    <property type="evidence" value="ECO:0007669"/>
    <property type="project" value="UniProtKB-UniRule"/>
</dbReference>
<dbReference type="PANTHER" id="PTHR11699">
    <property type="entry name" value="ALDEHYDE DEHYDROGENASE-RELATED"/>
    <property type="match status" value="1"/>
</dbReference>
<reference evidence="12 13" key="1">
    <citation type="submission" date="2019-03" db="EMBL/GenBank/DDBJ databases">
        <title>Genomic Encyclopedia of Type Strains, Phase IV (KMG-V): Genome sequencing to study the core and pangenomes of soil and plant-associated prokaryotes.</title>
        <authorList>
            <person name="Whitman W."/>
        </authorList>
    </citation>
    <scope>NUCLEOTIDE SEQUENCE [LARGE SCALE GENOMIC DNA]</scope>
    <source>
        <strain evidence="12 13">23C40</strain>
    </source>
</reference>
<evidence type="ECO:0000256" key="7">
    <source>
        <dbReference type="ARBA" id="ARBA00023097"/>
    </source>
</evidence>
<dbReference type="InterPro" id="IPR016161">
    <property type="entry name" value="Ald_DH/histidinol_DH"/>
</dbReference>
<dbReference type="InterPro" id="IPR015590">
    <property type="entry name" value="Aldehyde_DH_dom"/>
</dbReference>
<feature type="domain" description="Aldehyde dehydrogenase" evidence="11">
    <location>
        <begin position="17"/>
        <end position="473"/>
    </location>
</feature>
<evidence type="ECO:0000256" key="1">
    <source>
        <dbReference type="ARBA" id="ARBA00009986"/>
    </source>
</evidence>
<dbReference type="Pfam" id="PF00171">
    <property type="entry name" value="Aldedh"/>
    <property type="match status" value="1"/>
</dbReference>
<proteinExistence type="inferred from homology"/>
<dbReference type="AlphaFoldDB" id="A0A4V2RCC9"/>
<dbReference type="SUPFAM" id="SSF53720">
    <property type="entry name" value="ALDH-like"/>
    <property type="match status" value="1"/>
</dbReference>
<dbReference type="RefSeq" id="WP_132080889.1">
    <property type="nucleotide sequence ID" value="NZ_SLVU01000028.1"/>
</dbReference>
<dbReference type="InterPro" id="IPR029510">
    <property type="entry name" value="Ald_DH_CS_GLU"/>
</dbReference>
<dbReference type="FunFam" id="3.40.605.10:FF:000007">
    <property type="entry name" value="NAD/NADP-dependent betaine aldehyde dehydrogenase"/>
    <property type="match status" value="1"/>
</dbReference>
<evidence type="ECO:0000256" key="3">
    <source>
        <dbReference type="ARBA" id="ARBA00022857"/>
    </source>
</evidence>
<keyword evidence="3" id="KW-0521">NADP</keyword>
<evidence type="ECO:0000256" key="8">
    <source>
        <dbReference type="NCBIfam" id="TIGR01804"/>
    </source>
</evidence>
<comment type="similarity">
    <text evidence="1 10">Belongs to the aldehyde dehydrogenase family.</text>
</comment>
<evidence type="ECO:0000256" key="5">
    <source>
        <dbReference type="ARBA" id="ARBA00023002"/>
    </source>
</evidence>
<dbReference type="GO" id="GO:0046872">
    <property type="term" value="F:metal ion binding"/>
    <property type="evidence" value="ECO:0007669"/>
    <property type="project" value="UniProtKB-KW"/>
</dbReference>
<feature type="active site" evidence="9">
    <location>
        <position position="250"/>
    </location>
</feature>
<dbReference type="InterPro" id="IPR016163">
    <property type="entry name" value="Ald_DH_C"/>
</dbReference>